<evidence type="ECO:0000313" key="6">
    <source>
        <dbReference type="EMBL" id="SFJ91307.1"/>
    </source>
</evidence>
<accession>A0A1I3VAT9</accession>
<dbReference type="InterPro" id="IPR003713">
    <property type="entry name" value="FliS"/>
</dbReference>
<dbReference type="Pfam" id="PF02561">
    <property type="entry name" value="FliS"/>
    <property type="match status" value="1"/>
</dbReference>
<dbReference type="EMBL" id="FOSJ01000002">
    <property type="protein sequence ID" value="SFJ91307.1"/>
    <property type="molecule type" value="Genomic_DNA"/>
</dbReference>
<dbReference type="STRING" id="258723.GCA_900169305_00577"/>
<dbReference type="AlphaFoldDB" id="A0A1I3VAT9"/>
<evidence type="ECO:0000313" key="7">
    <source>
        <dbReference type="Proteomes" id="UP000199589"/>
    </source>
</evidence>
<comment type="similarity">
    <text evidence="2">Belongs to the FliS family.</text>
</comment>
<dbReference type="PIRSF" id="PIRSF039090">
    <property type="entry name" value="Flis"/>
    <property type="match status" value="1"/>
</dbReference>
<comment type="subcellular location">
    <subcellularLocation>
        <location evidence="1">Cytoplasm</location>
        <location evidence="1">Cytosol</location>
    </subcellularLocation>
</comment>
<dbReference type="SUPFAM" id="SSF101116">
    <property type="entry name" value="Flagellar export chaperone FliS"/>
    <property type="match status" value="1"/>
</dbReference>
<dbReference type="GO" id="GO:0044780">
    <property type="term" value="P:bacterial-type flagellum assembly"/>
    <property type="evidence" value="ECO:0007669"/>
    <property type="project" value="InterPro"/>
</dbReference>
<dbReference type="OrthoDB" id="1524959at2"/>
<dbReference type="Gene3D" id="1.20.120.340">
    <property type="entry name" value="Flagellar protein FliS"/>
    <property type="match status" value="1"/>
</dbReference>
<evidence type="ECO:0000256" key="2">
    <source>
        <dbReference type="ARBA" id="ARBA00008787"/>
    </source>
</evidence>
<evidence type="ECO:0000256" key="4">
    <source>
        <dbReference type="ARBA" id="ARBA00022795"/>
    </source>
</evidence>
<keyword evidence="3" id="KW-0963">Cytoplasm</keyword>
<organism evidence="6 7">
    <name type="scientific">Marinilactibacillus piezotolerans</name>
    <dbReference type="NCBI Taxonomy" id="258723"/>
    <lineage>
        <taxon>Bacteria</taxon>
        <taxon>Bacillati</taxon>
        <taxon>Bacillota</taxon>
        <taxon>Bacilli</taxon>
        <taxon>Lactobacillales</taxon>
        <taxon>Carnobacteriaceae</taxon>
        <taxon>Marinilactibacillus</taxon>
    </lineage>
</organism>
<evidence type="ECO:0000256" key="5">
    <source>
        <dbReference type="ARBA" id="ARBA00023186"/>
    </source>
</evidence>
<dbReference type="PANTHER" id="PTHR34773:SF1">
    <property type="entry name" value="FLAGELLAR SECRETION CHAPERONE FLIS"/>
    <property type="match status" value="1"/>
</dbReference>
<dbReference type="GO" id="GO:0071973">
    <property type="term" value="P:bacterial-type flagellum-dependent cell motility"/>
    <property type="evidence" value="ECO:0007669"/>
    <property type="project" value="TreeGrafter"/>
</dbReference>
<sequence length="121" mass="13507">MGYGNAANVYKKNQIQTASPKQLVVLLYEGAIKNIRLAELAQEQQDIQKVNQHLIKAQDIVSELSNSLNHQGGENAIASELDALYDYLLNELLQANLKKDTEKMVSARNILNELLEAWASI</sequence>
<proteinExistence type="inferred from homology"/>
<keyword evidence="4" id="KW-1005">Bacterial flagellum biogenesis</keyword>
<evidence type="ECO:0000256" key="3">
    <source>
        <dbReference type="ARBA" id="ARBA00022490"/>
    </source>
</evidence>
<protein>
    <submittedName>
        <fullName evidence="6">Flagellar protein FliS</fullName>
    </submittedName>
</protein>
<dbReference type="PANTHER" id="PTHR34773">
    <property type="entry name" value="FLAGELLAR SECRETION CHAPERONE FLIS"/>
    <property type="match status" value="1"/>
</dbReference>
<dbReference type="GO" id="GO:0005829">
    <property type="term" value="C:cytosol"/>
    <property type="evidence" value="ECO:0007669"/>
    <property type="project" value="UniProtKB-SubCell"/>
</dbReference>
<reference evidence="7" key="1">
    <citation type="submission" date="2016-10" db="EMBL/GenBank/DDBJ databases">
        <authorList>
            <person name="Varghese N."/>
            <person name="Submissions S."/>
        </authorList>
    </citation>
    <scope>NUCLEOTIDE SEQUENCE [LARGE SCALE GENOMIC DNA]</scope>
    <source>
        <strain evidence="7">DSM 16108</strain>
    </source>
</reference>
<gene>
    <name evidence="6" type="ORF">SAMN04488569_100273</name>
</gene>
<dbReference type="InterPro" id="IPR036584">
    <property type="entry name" value="FliS_sf"/>
</dbReference>
<dbReference type="RefSeq" id="WP_091895458.1">
    <property type="nucleotide sequence ID" value="NZ_FOSJ01000002.1"/>
</dbReference>
<dbReference type="Proteomes" id="UP000199589">
    <property type="component" value="Unassembled WGS sequence"/>
</dbReference>
<keyword evidence="7" id="KW-1185">Reference proteome</keyword>
<name>A0A1I3VAT9_9LACT</name>
<keyword evidence="5" id="KW-0143">Chaperone</keyword>
<dbReference type="CDD" id="cd16098">
    <property type="entry name" value="FliS"/>
    <property type="match status" value="1"/>
</dbReference>
<keyword evidence="6" id="KW-0966">Cell projection</keyword>
<keyword evidence="6" id="KW-0282">Flagellum</keyword>
<evidence type="ECO:0000256" key="1">
    <source>
        <dbReference type="ARBA" id="ARBA00004514"/>
    </source>
</evidence>
<dbReference type="NCBIfam" id="TIGR00208">
    <property type="entry name" value="fliS"/>
    <property type="match status" value="1"/>
</dbReference>
<keyword evidence="6" id="KW-0969">Cilium</keyword>